<evidence type="ECO:0000256" key="4">
    <source>
        <dbReference type="ARBA" id="ARBA00022679"/>
    </source>
</evidence>
<dbReference type="InterPro" id="IPR005467">
    <property type="entry name" value="His_kinase_dom"/>
</dbReference>
<dbReference type="OrthoDB" id="7933832at2"/>
<evidence type="ECO:0000256" key="3">
    <source>
        <dbReference type="ARBA" id="ARBA00022553"/>
    </source>
</evidence>
<dbReference type="InterPro" id="IPR036097">
    <property type="entry name" value="HisK_dim/P_sf"/>
</dbReference>
<dbReference type="Proteomes" id="UP000276254">
    <property type="component" value="Chromosome"/>
</dbReference>
<dbReference type="AlphaFoldDB" id="A0A494TKJ5"/>
<dbReference type="Gene3D" id="1.10.287.130">
    <property type="match status" value="1"/>
</dbReference>
<protein>
    <recommendedName>
        <fullName evidence="2">histidine kinase</fullName>
        <ecNumber evidence="2">2.7.13.3</ecNumber>
    </recommendedName>
</protein>
<name>A0A494TKJ5_SPHPE</name>
<keyword evidence="4" id="KW-0808">Transferase</keyword>
<evidence type="ECO:0000256" key="2">
    <source>
        <dbReference type="ARBA" id="ARBA00012438"/>
    </source>
</evidence>
<dbReference type="PANTHER" id="PTHR43711:SF1">
    <property type="entry name" value="HISTIDINE KINASE 1"/>
    <property type="match status" value="1"/>
</dbReference>
<evidence type="ECO:0000259" key="7">
    <source>
        <dbReference type="PROSITE" id="PS50109"/>
    </source>
</evidence>
<dbReference type="RefSeq" id="WP_121155037.1">
    <property type="nucleotide sequence ID" value="NZ_CP032829.1"/>
</dbReference>
<dbReference type="SUPFAM" id="SSF55874">
    <property type="entry name" value="ATPase domain of HSP90 chaperone/DNA topoisomerase II/histidine kinase"/>
    <property type="match status" value="1"/>
</dbReference>
<keyword evidence="5 8" id="KW-0418">Kinase</keyword>
<dbReference type="InterPro" id="IPR003594">
    <property type="entry name" value="HATPase_dom"/>
</dbReference>
<dbReference type="CDD" id="cd00075">
    <property type="entry name" value="HATPase"/>
    <property type="match status" value="1"/>
</dbReference>
<dbReference type="KEGG" id="spha:D3Y57_18625"/>
<sequence length="443" mass="47599">MSDVIRGRVDLSGKLIAADAMLLRLQEQAGSSLGNDIAVPALASIVRLARTLGVLISRSVICANGDHDLELIVRARPDKDGVKLSIGGWMPRPLRQPWLPPHDVSSDAPADSEISWSWETNAKLEILKTSDLIDPDIIGQNLTHVFRLIEDNLGTMPILEAAANGNSFTDQPAVMRAEPEQEVVLSGRPVRDEQGAFAGFEGSVTSANQRGDAESITKTDAGAAFTEKLDAALRAPLSRIVANADSISAQTDGPLRRDYADYAGDIANAARHLLALVDDLSDLQTVDRADLHVESEEIDLADLARQASGLLKVRAGDREIRIDSPGTHDALVARGDYRRVLQIMVNLIGNAIRYSPDAGMIWIRIEKDEDTAVLIVADQGKGIALADHIRIFEKFERVDPSEPGGSGLGLFISRRLAQAMGGDIVVDSAPGQGARFVLTLPAV</sequence>
<dbReference type="EC" id="2.7.13.3" evidence="2"/>
<evidence type="ECO:0000313" key="8">
    <source>
        <dbReference type="EMBL" id="AYJ87563.1"/>
    </source>
</evidence>
<keyword evidence="6" id="KW-0902">Two-component regulatory system</keyword>
<dbReference type="SMART" id="SM00387">
    <property type="entry name" value="HATPase_c"/>
    <property type="match status" value="1"/>
</dbReference>
<dbReference type="FunFam" id="3.30.565.10:FF:000006">
    <property type="entry name" value="Sensor histidine kinase WalK"/>
    <property type="match status" value="1"/>
</dbReference>
<evidence type="ECO:0000256" key="1">
    <source>
        <dbReference type="ARBA" id="ARBA00000085"/>
    </source>
</evidence>
<evidence type="ECO:0000256" key="6">
    <source>
        <dbReference type="ARBA" id="ARBA00023012"/>
    </source>
</evidence>
<gene>
    <name evidence="8" type="ORF">D3Y57_18625</name>
</gene>
<dbReference type="InterPro" id="IPR036890">
    <property type="entry name" value="HATPase_C_sf"/>
</dbReference>
<dbReference type="PROSITE" id="PS50109">
    <property type="entry name" value="HIS_KIN"/>
    <property type="match status" value="1"/>
</dbReference>
<dbReference type="PANTHER" id="PTHR43711">
    <property type="entry name" value="TWO-COMPONENT HISTIDINE KINASE"/>
    <property type="match status" value="1"/>
</dbReference>
<dbReference type="SUPFAM" id="SSF47384">
    <property type="entry name" value="Homodimeric domain of signal transducing histidine kinase"/>
    <property type="match status" value="1"/>
</dbReference>
<dbReference type="Gene3D" id="3.30.565.10">
    <property type="entry name" value="Histidine kinase-like ATPase, C-terminal domain"/>
    <property type="match status" value="1"/>
</dbReference>
<comment type="catalytic activity">
    <reaction evidence="1">
        <text>ATP + protein L-histidine = ADP + protein N-phospho-L-histidine.</text>
        <dbReference type="EC" id="2.7.13.3"/>
    </reaction>
</comment>
<keyword evidence="3" id="KW-0597">Phosphoprotein</keyword>
<dbReference type="Pfam" id="PF02518">
    <property type="entry name" value="HATPase_c"/>
    <property type="match status" value="1"/>
</dbReference>
<dbReference type="EMBL" id="CP032829">
    <property type="protein sequence ID" value="AYJ87563.1"/>
    <property type="molecule type" value="Genomic_DNA"/>
</dbReference>
<dbReference type="InterPro" id="IPR050736">
    <property type="entry name" value="Sensor_HK_Regulatory"/>
</dbReference>
<reference evidence="8 9" key="1">
    <citation type="submission" date="2018-09" db="EMBL/GenBank/DDBJ databases">
        <title>Sphingomonas peninsula sp. nov., isolated from fildes peninsula, Antarctic soil.</title>
        <authorList>
            <person name="Yingchao G."/>
        </authorList>
    </citation>
    <scope>NUCLEOTIDE SEQUENCE [LARGE SCALE GENOMIC DNA]</scope>
    <source>
        <strain evidence="8 9">YZ-8</strain>
    </source>
</reference>
<dbReference type="InterPro" id="IPR004358">
    <property type="entry name" value="Sig_transdc_His_kin-like_C"/>
</dbReference>
<dbReference type="GO" id="GO:0000155">
    <property type="term" value="F:phosphorelay sensor kinase activity"/>
    <property type="evidence" value="ECO:0007669"/>
    <property type="project" value="InterPro"/>
</dbReference>
<dbReference type="PRINTS" id="PR00344">
    <property type="entry name" value="BCTRLSENSOR"/>
</dbReference>
<evidence type="ECO:0000313" key="9">
    <source>
        <dbReference type="Proteomes" id="UP000276254"/>
    </source>
</evidence>
<organism evidence="8 9">
    <name type="scientific">Sphingomonas paeninsulae</name>
    <dbReference type="NCBI Taxonomy" id="2319844"/>
    <lineage>
        <taxon>Bacteria</taxon>
        <taxon>Pseudomonadati</taxon>
        <taxon>Pseudomonadota</taxon>
        <taxon>Alphaproteobacteria</taxon>
        <taxon>Sphingomonadales</taxon>
        <taxon>Sphingomonadaceae</taxon>
        <taxon>Sphingomonas</taxon>
    </lineage>
</organism>
<proteinExistence type="predicted"/>
<accession>A0A494TKJ5</accession>
<feature type="domain" description="Histidine kinase" evidence="7">
    <location>
        <begin position="228"/>
        <end position="443"/>
    </location>
</feature>
<evidence type="ECO:0000256" key="5">
    <source>
        <dbReference type="ARBA" id="ARBA00022777"/>
    </source>
</evidence>
<keyword evidence="9" id="KW-1185">Reference proteome</keyword>